<feature type="transmembrane region" description="Helical" evidence="8">
    <location>
        <begin position="305"/>
        <end position="323"/>
    </location>
</feature>
<sequence length="742" mass="77526">MSTLLRYDLPASLVVFLVALPLSLGIAIASDAPVLAGLIAAIVGGVVAGALGGSPLQVSGPAAGLTVIVAGLVAEFGWAVTCAITVCAGIVQVLLGVSRVGRAALAISPMVVHAMLAGIGITIALQQVHVLLGGSSESSAWRNITELPGQLLAADHAGLAVGLLVIGILVSWRWMPAKIRKVPGPLVAIVVASAVSVLFAMNVPRIQLNGSLLDALKPPGLPEGNWGAFATGVITVALIASVESLLTAVAVDRMQDGPRSNLNRELVGQGAANVVSGAIGGLPITGVIVRSSANVAAGAKTRASAMLHGVWVLVFALPFAGLAQQIPTAALAGLLIVIGIQLVKLSHIKTARRTGDIAVYLVTITGVVFLNLLEGVLLGLALAVALTVWRVARARVHAQPADDDDDDNDDWRVAVEGSATFLSLPQLHKTLASVPPGVRVTLEISVDFIDHAAHQVIEDWQRQHEASGGSVLIQEVGSVELSSALDGPPQRAFGMIDKRLGIVPWSSWQDPVTTNGHERRDTPAQSVLDGLEVYHRRTAPQIRPHMEKLAHTNTAETLFITCTDARIVPNAITSSGPGDLFTVRNVGNLVPADQHDHSVEAAIAFAVGRLNVSSIVVCGHSACSAMHAALREQGVAAQHPPGEEHLRSWLKYAQPALDAFDEGRHPIAQSAAEQGFNTADQLSMVSVAVQVDTLVRHPLIRDLHEQGRLKIIGLFYDIGSAQVLHVEPASALSLQTNGIAVR</sequence>
<feature type="transmembrane region" description="Helical" evidence="8">
    <location>
        <begin position="152"/>
        <end position="174"/>
    </location>
</feature>
<feature type="binding site" evidence="7">
    <location>
        <position position="564"/>
    </location>
    <ligand>
        <name>Zn(2+)</name>
        <dbReference type="ChEBI" id="CHEBI:29105"/>
    </ligand>
</feature>
<dbReference type="GO" id="GO:0016020">
    <property type="term" value="C:membrane"/>
    <property type="evidence" value="ECO:0007669"/>
    <property type="project" value="UniProtKB-SubCell"/>
</dbReference>
<evidence type="ECO:0000259" key="9">
    <source>
        <dbReference type="Pfam" id="PF00916"/>
    </source>
</evidence>
<dbReference type="GO" id="GO:0004089">
    <property type="term" value="F:carbonate dehydratase activity"/>
    <property type="evidence" value="ECO:0007669"/>
    <property type="project" value="InterPro"/>
</dbReference>
<reference evidence="10 11" key="1">
    <citation type="journal article" date="2019" name="Emerg. Microbes Infect.">
        <title>Comprehensive subspecies identification of 175 nontuberculous mycobacteria species based on 7547 genomic profiles.</title>
        <authorList>
            <person name="Matsumoto Y."/>
            <person name="Kinjo T."/>
            <person name="Motooka D."/>
            <person name="Nabeya D."/>
            <person name="Jung N."/>
            <person name="Uechi K."/>
            <person name="Horii T."/>
            <person name="Iida T."/>
            <person name="Fujita J."/>
            <person name="Nakamura S."/>
        </authorList>
    </citation>
    <scope>NUCLEOTIDE SEQUENCE [LARGE SCALE GENOMIC DNA]</scope>
    <source>
        <strain evidence="10 11">JCM 6376</strain>
    </source>
</reference>
<proteinExistence type="inferred from homology"/>
<dbReference type="KEGG" id="maic:MAIC_35400"/>
<dbReference type="RefSeq" id="WP_115320678.1">
    <property type="nucleotide sequence ID" value="NZ_AP022561.1"/>
</dbReference>
<feature type="transmembrane region" description="Helical" evidence="8">
    <location>
        <begin position="12"/>
        <end position="29"/>
    </location>
</feature>
<evidence type="ECO:0000256" key="6">
    <source>
        <dbReference type="ARBA" id="ARBA00024993"/>
    </source>
</evidence>
<evidence type="ECO:0000256" key="4">
    <source>
        <dbReference type="ARBA" id="ARBA00022989"/>
    </source>
</evidence>
<comment type="function">
    <text evidence="6">Catalyzes the reversible hydration of carbon dioxide to form bicarbonate.</text>
</comment>
<comment type="subcellular location">
    <subcellularLocation>
        <location evidence="1">Membrane</location>
        <topology evidence="1">Multi-pass membrane protein</topology>
    </subcellularLocation>
</comment>
<dbReference type="InterPro" id="IPR036874">
    <property type="entry name" value="Carbonic_anhydrase_sf"/>
</dbReference>
<dbReference type="InterPro" id="IPR001765">
    <property type="entry name" value="Carbonic_anhydrase"/>
</dbReference>
<dbReference type="Pfam" id="PF00916">
    <property type="entry name" value="Sulfate_transp"/>
    <property type="match status" value="1"/>
</dbReference>
<evidence type="ECO:0000256" key="1">
    <source>
        <dbReference type="ARBA" id="ARBA00004141"/>
    </source>
</evidence>
<keyword evidence="4 8" id="KW-1133">Transmembrane helix</keyword>
<dbReference type="Pfam" id="PF00484">
    <property type="entry name" value="Pro_CA"/>
    <property type="match status" value="1"/>
</dbReference>
<feature type="transmembrane region" description="Helical" evidence="8">
    <location>
        <begin position="110"/>
        <end position="132"/>
    </location>
</feature>
<feature type="binding site" evidence="7">
    <location>
        <position position="623"/>
    </location>
    <ligand>
        <name>Zn(2+)</name>
        <dbReference type="ChEBI" id="CHEBI:29105"/>
    </ligand>
</feature>
<dbReference type="Gene3D" id="3.40.1050.10">
    <property type="entry name" value="Carbonic anhydrase"/>
    <property type="match status" value="1"/>
</dbReference>
<keyword evidence="5 8" id="KW-0472">Membrane</keyword>
<evidence type="ECO:0000256" key="8">
    <source>
        <dbReference type="SAM" id="Phobius"/>
    </source>
</evidence>
<evidence type="ECO:0000256" key="3">
    <source>
        <dbReference type="ARBA" id="ARBA00022692"/>
    </source>
</evidence>
<feature type="transmembrane region" description="Helical" evidence="8">
    <location>
        <begin position="186"/>
        <end position="206"/>
    </location>
</feature>
<feature type="binding site" evidence="7">
    <location>
        <position position="620"/>
    </location>
    <ligand>
        <name>Zn(2+)</name>
        <dbReference type="ChEBI" id="CHEBI:29105"/>
    </ligand>
</feature>
<feature type="transmembrane region" description="Helical" evidence="8">
    <location>
        <begin position="36"/>
        <end position="56"/>
    </location>
</feature>
<organism evidence="10 11">
    <name type="scientific">Mycolicibacterium aichiense</name>
    <dbReference type="NCBI Taxonomy" id="1799"/>
    <lineage>
        <taxon>Bacteria</taxon>
        <taxon>Bacillati</taxon>
        <taxon>Actinomycetota</taxon>
        <taxon>Actinomycetes</taxon>
        <taxon>Mycobacteriales</taxon>
        <taxon>Mycobacteriaceae</taxon>
        <taxon>Mycolicibacterium</taxon>
    </lineage>
</organism>
<dbReference type="Proteomes" id="UP000467327">
    <property type="component" value="Chromosome"/>
</dbReference>
<accession>A0AAD1HNM2</accession>
<evidence type="ECO:0000256" key="2">
    <source>
        <dbReference type="ARBA" id="ARBA00006217"/>
    </source>
</evidence>
<keyword evidence="11" id="KW-1185">Reference proteome</keyword>
<feature type="transmembrane region" description="Helical" evidence="8">
    <location>
        <begin position="226"/>
        <end position="251"/>
    </location>
</feature>
<dbReference type="SMART" id="SM00947">
    <property type="entry name" value="Pro_CA"/>
    <property type="match status" value="1"/>
</dbReference>
<evidence type="ECO:0000313" key="10">
    <source>
        <dbReference type="EMBL" id="BBX08737.1"/>
    </source>
</evidence>
<comment type="similarity">
    <text evidence="2">Belongs to the beta-class carbonic anhydrase family.</text>
</comment>
<evidence type="ECO:0000313" key="11">
    <source>
        <dbReference type="Proteomes" id="UP000467327"/>
    </source>
</evidence>
<dbReference type="InterPro" id="IPR011547">
    <property type="entry name" value="SLC26A/SulP_dom"/>
</dbReference>
<protein>
    <submittedName>
        <fullName evidence="10">Transmembrane carbonic anhydrase</fullName>
    </submittedName>
</protein>
<feature type="transmembrane region" description="Helical" evidence="8">
    <location>
        <begin position="76"/>
        <end position="98"/>
    </location>
</feature>
<comment type="cofactor">
    <cofactor evidence="7">
        <name>Zn(2+)</name>
        <dbReference type="ChEBI" id="CHEBI:29105"/>
    </cofactor>
    <text evidence="7">Binds 1 zinc ion per subunit.</text>
</comment>
<dbReference type="GO" id="GO:0008270">
    <property type="term" value="F:zinc ion binding"/>
    <property type="evidence" value="ECO:0007669"/>
    <property type="project" value="InterPro"/>
</dbReference>
<evidence type="ECO:0000256" key="7">
    <source>
        <dbReference type="PIRSR" id="PIRSR601765-1"/>
    </source>
</evidence>
<feature type="domain" description="SLC26A/SulP transporter" evidence="9">
    <location>
        <begin position="5"/>
        <end position="363"/>
    </location>
</feature>
<feature type="binding site" evidence="7">
    <location>
        <position position="562"/>
    </location>
    <ligand>
        <name>Zn(2+)</name>
        <dbReference type="ChEBI" id="CHEBI:29105"/>
    </ligand>
</feature>
<dbReference type="PANTHER" id="PTHR11814">
    <property type="entry name" value="SULFATE TRANSPORTER"/>
    <property type="match status" value="1"/>
</dbReference>
<evidence type="ECO:0000256" key="5">
    <source>
        <dbReference type="ARBA" id="ARBA00023136"/>
    </source>
</evidence>
<keyword evidence="7" id="KW-0479">Metal-binding</keyword>
<name>A0AAD1HNM2_9MYCO</name>
<feature type="transmembrane region" description="Helical" evidence="8">
    <location>
        <begin position="329"/>
        <end position="345"/>
    </location>
</feature>
<feature type="transmembrane region" description="Helical" evidence="8">
    <location>
        <begin position="357"/>
        <end position="389"/>
    </location>
</feature>
<keyword evidence="3 8" id="KW-0812">Transmembrane</keyword>
<keyword evidence="7" id="KW-0862">Zinc</keyword>
<dbReference type="SUPFAM" id="SSF53056">
    <property type="entry name" value="beta-carbonic anhydrase, cab"/>
    <property type="match status" value="1"/>
</dbReference>
<dbReference type="InterPro" id="IPR001902">
    <property type="entry name" value="SLC26A/SulP_fam"/>
</dbReference>
<dbReference type="GO" id="GO:0055085">
    <property type="term" value="P:transmembrane transport"/>
    <property type="evidence" value="ECO:0007669"/>
    <property type="project" value="InterPro"/>
</dbReference>
<gene>
    <name evidence="10" type="ORF">MAIC_35400</name>
</gene>
<dbReference type="AlphaFoldDB" id="A0AAD1HNM2"/>
<dbReference type="EMBL" id="AP022561">
    <property type="protein sequence ID" value="BBX08737.1"/>
    <property type="molecule type" value="Genomic_DNA"/>
</dbReference>